<organism evidence="4 5">
    <name type="scientific">Rhodococcus gordoniae</name>
    <dbReference type="NCBI Taxonomy" id="223392"/>
    <lineage>
        <taxon>Bacteria</taxon>
        <taxon>Bacillati</taxon>
        <taxon>Actinomycetota</taxon>
        <taxon>Actinomycetes</taxon>
        <taxon>Mycobacteriales</taxon>
        <taxon>Nocardiaceae</taxon>
        <taxon>Rhodococcus</taxon>
    </lineage>
</organism>
<evidence type="ECO:0000313" key="5">
    <source>
        <dbReference type="Proteomes" id="UP000254569"/>
    </source>
</evidence>
<sequence length="172" mass="18426">MEHTSPAAPTRTGTVGPPLRISDAERETIVERLGHHLTAGRLTITEFDERVALVYRATTRDDAGAVLADLPPTPAPTPPRPAGNTVTRLRLPLHQRIEWGAWAAVGSINLAVWALVSLGTMSPIYFWPIWVVVPWGIVLAVRTALGIEGGPGRRSVPGKRGNNGPAGPTCLR</sequence>
<evidence type="ECO:0000259" key="3">
    <source>
        <dbReference type="Pfam" id="PF08044"/>
    </source>
</evidence>
<feature type="transmembrane region" description="Helical" evidence="2">
    <location>
        <begin position="124"/>
        <end position="145"/>
    </location>
</feature>
<dbReference type="Pfam" id="PF08044">
    <property type="entry name" value="DUF1707"/>
    <property type="match status" value="1"/>
</dbReference>
<dbReference type="EMBL" id="UGVI01000001">
    <property type="protein sequence ID" value="SUE15210.1"/>
    <property type="molecule type" value="Genomic_DNA"/>
</dbReference>
<dbReference type="OrthoDB" id="3748531at2"/>
<dbReference type="Proteomes" id="UP000254569">
    <property type="component" value="Unassembled WGS sequence"/>
</dbReference>
<feature type="region of interest" description="Disordered" evidence="1">
    <location>
        <begin position="150"/>
        <end position="172"/>
    </location>
</feature>
<evidence type="ECO:0000256" key="1">
    <source>
        <dbReference type="SAM" id="MobiDB-lite"/>
    </source>
</evidence>
<evidence type="ECO:0000256" key="2">
    <source>
        <dbReference type="SAM" id="Phobius"/>
    </source>
</evidence>
<feature type="transmembrane region" description="Helical" evidence="2">
    <location>
        <begin position="99"/>
        <end position="118"/>
    </location>
</feature>
<dbReference type="AlphaFoldDB" id="A0A379LYS4"/>
<dbReference type="RefSeq" id="WP_064062658.1">
    <property type="nucleotide sequence ID" value="NZ_LPZN01000003.1"/>
</dbReference>
<feature type="domain" description="DUF1707" evidence="3">
    <location>
        <begin position="19"/>
        <end position="71"/>
    </location>
</feature>
<protein>
    <submittedName>
        <fullName evidence="4">Domain of uncharacterized function (DUF1707)</fullName>
    </submittedName>
</protein>
<keyword evidence="5" id="KW-1185">Reference proteome</keyword>
<proteinExistence type="predicted"/>
<dbReference type="InterPro" id="IPR012551">
    <property type="entry name" value="DUF1707_SHOCT-like"/>
</dbReference>
<reference evidence="4 5" key="1">
    <citation type="submission" date="2018-06" db="EMBL/GenBank/DDBJ databases">
        <authorList>
            <consortium name="Pathogen Informatics"/>
            <person name="Doyle S."/>
        </authorList>
    </citation>
    <scope>NUCLEOTIDE SEQUENCE [LARGE SCALE GENOMIC DNA]</scope>
    <source>
        <strain evidence="4 5">NCTC13296</strain>
    </source>
</reference>
<gene>
    <name evidence="4" type="ORF">NCTC13296_02067</name>
</gene>
<keyword evidence="2" id="KW-1133">Transmembrane helix</keyword>
<accession>A0A379LYS4</accession>
<keyword evidence="2" id="KW-0472">Membrane</keyword>
<feature type="region of interest" description="Disordered" evidence="1">
    <location>
        <begin position="1"/>
        <end position="21"/>
    </location>
</feature>
<keyword evidence="2" id="KW-0812">Transmembrane</keyword>
<evidence type="ECO:0000313" key="4">
    <source>
        <dbReference type="EMBL" id="SUE15210.1"/>
    </source>
</evidence>
<name>A0A379LYS4_9NOCA</name>